<dbReference type="Pfam" id="PF14528">
    <property type="entry name" value="LAGLIDADG_3"/>
    <property type="match status" value="1"/>
</dbReference>
<feature type="domain" description="DOD-type homing endonuclease" evidence="1">
    <location>
        <begin position="200"/>
        <end position="318"/>
    </location>
</feature>
<dbReference type="PROSITE" id="PS50819">
    <property type="entry name" value="INTEIN_ENDONUCLEASE"/>
    <property type="match status" value="1"/>
</dbReference>
<dbReference type="RefSeq" id="WP_113855197.1">
    <property type="nucleotide sequence ID" value="NZ_CP011940.1"/>
</dbReference>
<name>A0ABW7DSM2_9FIRM</name>
<keyword evidence="3" id="KW-1185">Reference proteome</keyword>
<dbReference type="Gene3D" id="3.30.420.240">
    <property type="match status" value="1"/>
</dbReference>
<dbReference type="InterPro" id="IPR004042">
    <property type="entry name" value="Intein_endonuc_central"/>
</dbReference>
<evidence type="ECO:0000313" key="2">
    <source>
        <dbReference type="EMBL" id="MFG6274053.1"/>
    </source>
</evidence>
<dbReference type="EMBL" id="JBIEKR010000013">
    <property type="protein sequence ID" value="MFG6274053.1"/>
    <property type="molecule type" value="Genomic_DNA"/>
</dbReference>
<dbReference type="SUPFAM" id="SSF55608">
    <property type="entry name" value="Homing endonucleases"/>
    <property type="match status" value="1"/>
</dbReference>
<sequence length="816" mass="93748">MTIDEAYTVIDCLGKVSKDPETFVWFAFDWDHDPDLKGQAPQEWQLEQLRNIGKGLATPNEVIRQAVASGHGIGKAHDVDMVLDTPAGKRRWGDLKPGDTVFTIDGIAKILQCKQYKSVPLYRVYLDDGSFCDVSSGHLWTVKGRKERRRNLGWTTLSTLDILKKGVRRSNGKVQARQWELPGIYPVVYPRRKVPVHPYVMGVWLGDGHKGRPTYSKPYPEIAERIRSLGYSLSVGARGKTRIQNITHLWKMDVFQHHSYERYIPDNYKYNCIECRKELLRGLLDTDGEITKGNSIGYSTTSKRLADDIIWLVRSLGGKAKQQQAFKHGWYYDKSGKRKEGRTCYRLTINVPFNPFTLKHRNERYRNRQKRYLTRWIDRIEPIGNKLAMCITVDRKDGLYLANDFIPTHNSALVSWIILWAISTYPNTRGIVTANTEVQLRTKTWAELAKWYRRFIGKDLFQLTATSIFSIQEGHDRTWRIDAIPWSKENPEAFAGLHNQGSRILLIFDEASAIDDAIWEVAEGALTDRDTQIIWCAFGNPTRNTGRFHDCFTKYRAYWNTKRIDSRFVTISNKQQIKQWEDQYGEDSDFFKVRVRGEFPSTSENQFISAQLVEDAQKRALRPAQYNFAPVILGVDMAWSGGDATVIYLRQGLYSKKLASYEKNDNDGVIAGKIAAFEDRYRAQAVFIDQGYGTGVYSFGQTMGRSWRLVSFGSASGKRGYANKRAEMWGNLREWLRDGGVLEDGEIIHDDLIGPEAFVNNKGEIQLEKKEDMKRRGLPSPNEADALALTFAYPVLKDSTRLEMANTKYDLFKKRR</sequence>
<keyword evidence="2" id="KW-0378">Hydrolase</keyword>
<dbReference type="Gene3D" id="3.10.28.10">
    <property type="entry name" value="Homing endonucleases"/>
    <property type="match status" value="1"/>
</dbReference>
<proteinExistence type="predicted"/>
<keyword evidence="2" id="KW-0540">Nuclease</keyword>
<dbReference type="InterPro" id="IPR036844">
    <property type="entry name" value="Hint_dom_sf"/>
</dbReference>
<comment type="caution">
    <text evidence="2">The sequence shown here is derived from an EMBL/GenBank/DDBJ whole genome shotgun (WGS) entry which is preliminary data.</text>
</comment>
<dbReference type="InterPro" id="IPR027434">
    <property type="entry name" value="Homing_endonucl"/>
</dbReference>
<dbReference type="GO" id="GO:0004519">
    <property type="term" value="F:endonuclease activity"/>
    <property type="evidence" value="ECO:0007669"/>
    <property type="project" value="UniProtKB-KW"/>
</dbReference>
<dbReference type="SUPFAM" id="SSF51294">
    <property type="entry name" value="Hedgehog/intein (Hint) domain"/>
    <property type="match status" value="1"/>
</dbReference>
<accession>A0ABW7DSM2</accession>
<evidence type="ECO:0000313" key="3">
    <source>
        <dbReference type="Proteomes" id="UP001605989"/>
    </source>
</evidence>
<keyword evidence="2" id="KW-0255">Endonuclease</keyword>
<dbReference type="PRINTS" id="PR00379">
    <property type="entry name" value="INTEIN"/>
</dbReference>
<dbReference type="Proteomes" id="UP001605989">
    <property type="component" value="Unassembled WGS sequence"/>
</dbReference>
<protein>
    <submittedName>
        <fullName evidence="2">LAGLIDADG family homing endonuclease</fullName>
    </submittedName>
</protein>
<dbReference type="InterPro" id="IPR006142">
    <property type="entry name" value="INTEIN"/>
</dbReference>
<reference evidence="2 3" key="1">
    <citation type="submission" date="2024-10" db="EMBL/GenBank/DDBJ databases">
        <authorList>
            <person name="Sang B.-I."/>
            <person name="Prabhaharan D."/>
        </authorList>
    </citation>
    <scope>NUCLEOTIDE SEQUENCE [LARGE SCALE GENOMIC DNA]</scope>
    <source>
        <strain evidence="2 3">MH</strain>
    </source>
</reference>
<dbReference type="Gene3D" id="3.40.50.300">
    <property type="entry name" value="P-loop containing nucleotide triphosphate hydrolases"/>
    <property type="match status" value="1"/>
</dbReference>
<evidence type="ECO:0000259" key="1">
    <source>
        <dbReference type="PROSITE" id="PS50819"/>
    </source>
</evidence>
<dbReference type="InterPro" id="IPR004860">
    <property type="entry name" value="LAGLIDADG_dom"/>
</dbReference>
<gene>
    <name evidence="2" type="ORF">ACGTZG_12750</name>
</gene>
<organism evidence="2 3">
    <name type="scientific">Megasphaera hexanoica</name>
    <dbReference type="NCBI Taxonomy" id="1675036"/>
    <lineage>
        <taxon>Bacteria</taxon>
        <taxon>Bacillati</taxon>
        <taxon>Bacillota</taxon>
        <taxon>Negativicutes</taxon>
        <taxon>Veillonellales</taxon>
        <taxon>Veillonellaceae</taxon>
        <taxon>Megasphaera</taxon>
    </lineage>
</organism>
<dbReference type="InterPro" id="IPR027417">
    <property type="entry name" value="P-loop_NTPase"/>
</dbReference>